<name>A0A397GU44_9GLOM</name>
<proteinExistence type="predicted"/>
<reference evidence="1 2" key="1">
    <citation type="submission" date="2018-08" db="EMBL/GenBank/DDBJ databases">
        <title>Genome and evolution of the arbuscular mycorrhizal fungus Diversispora epigaea (formerly Glomus versiforme) and its bacterial endosymbionts.</title>
        <authorList>
            <person name="Sun X."/>
            <person name="Fei Z."/>
            <person name="Harrison M."/>
        </authorList>
    </citation>
    <scope>NUCLEOTIDE SEQUENCE [LARGE SCALE GENOMIC DNA]</scope>
    <source>
        <strain evidence="1 2">IT104</strain>
    </source>
</reference>
<evidence type="ECO:0000313" key="1">
    <source>
        <dbReference type="EMBL" id="RHZ54541.1"/>
    </source>
</evidence>
<dbReference type="AlphaFoldDB" id="A0A397GU44"/>
<comment type="caution">
    <text evidence="1">The sequence shown here is derived from an EMBL/GenBank/DDBJ whole genome shotgun (WGS) entry which is preliminary data.</text>
</comment>
<dbReference type="Proteomes" id="UP000266861">
    <property type="component" value="Unassembled WGS sequence"/>
</dbReference>
<sequence length="219" mass="25709">MSLSNIEYTGNDGLNYDFLIKQREKHEAYNSRPILRKLRTSNFQNSNSENSIQPNKASHIVAYFANNNDRDQNFIKQRENRWKHNHQKIAMSLANHNNEKSQQLYSGKRNAILYIGQVLALYYENYSNHSFNTKPVTKIDDISKVTLKVFLLINSNLFTQYTPEECNIFTHRNPSNIIFHILSDDVTINDQFLTLSNLVKDYYSYFKRNDVISLILNSN</sequence>
<gene>
    <name evidence="1" type="ORF">Glove_426g101</name>
</gene>
<dbReference type="EMBL" id="PQFF01000377">
    <property type="protein sequence ID" value="RHZ54541.1"/>
    <property type="molecule type" value="Genomic_DNA"/>
</dbReference>
<evidence type="ECO:0000313" key="2">
    <source>
        <dbReference type="Proteomes" id="UP000266861"/>
    </source>
</evidence>
<keyword evidence="2" id="KW-1185">Reference proteome</keyword>
<protein>
    <submittedName>
        <fullName evidence="1">Uncharacterized protein</fullName>
    </submittedName>
</protein>
<organism evidence="1 2">
    <name type="scientific">Diversispora epigaea</name>
    <dbReference type="NCBI Taxonomy" id="1348612"/>
    <lineage>
        <taxon>Eukaryota</taxon>
        <taxon>Fungi</taxon>
        <taxon>Fungi incertae sedis</taxon>
        <taxon>Mucoromycota</taxon>
        <taxon>Glomeromycotina</taxon>
        <taxon>Glomeromycetes</taxon>
        <taxon>Diversisporales</taxon>
        <taxon>Diversisporaceae</taxon>
        <taxon>Diversispora</taxon>
    </lineage>
</organism>
<dbReference type="STRING" id="1348612.A0A397GU44"/>
<dbReference type="OrthoDB" id="2401413at2759"/>
<accession>A0A397GU44</accession>